<dbReference type="AlphaFoldDB" id="A0A4V1ED66"/>
<dbReference type="Pfam" id="PF12215">
    <property type="entry name" value="Glyco_hydr_116N"/>
    <property type="match status" value="1"/>
</dbReference>
<feature type="chain" id="PRO_5044609936" evidence="2">
    <location>
        <begin position="28"/>
        <end position="955"/>
    </location>
</feature>
<feature type="signal peptide" evidence="2">
    <location>
        <begin position="1"/>
        <end position="27"/>
    </location>
</feature>
<dbReference type="Pfam" id="PF04685">
    <property type="entry name" value="DUF608"/>
    <property type="match status" value="1"/>
</dbReference>
<dbReference type="InterPro" id="IPR008979">
    <property type="entry name" value="Galactose-bd-like_sf"/>
</dbReference>
<dbReference type="EMBL" id="JACHXS010000001">
    <property type="protein sequence ID" value="MBB3220004.1"/>
    <property type="molecule type" value="Genomic_DNA"/>
</dbReference>
<evidence type="ECO:0000259" key="3">
    <source>
        <dbReference type="PROSITE" id="PS51175"/>
    </source>
</evidence>
<dbReference type="SUPFAM" id="SSF48208">
    <property type="entry name" value="Six-hairpin glycosidases"/>
    <property type="match status" value="1"/>
</dbReference>
<dbReference type="CDD" id="cd04084">
    <property type="entry name" value="CBM6_xylanase-like"/>
    <property type="match status" value="1"/>
</dbReference>
<dbReference type="RefSeq" id="WP_137312897.1">
    <property type="nucleotide sequence ID" value="NZ_CP040017.1"/>
</dbReference>
<dbReference type="InterPro" id="IPR006775">
    <property type="entry name" value="GH116_catalytic"/>
</dbReference>
<evidence type="ECO:0000313" key="5">
    <source>
        <dbReference type="EMBL" id="QCP10011.1"/>
    </source>
</evidence>
<dbReference type="Gene3D" id="1.50.10.10">
    <property type="match status" value="1"/>
</dbReference>
<dbReference type="GO" id="GO:0005975">
    <property type="term" value="P:carbohydrate metabolic process"/>
    <property type="evidence" value="ECO:0007669"/>
    <property type="project" value="InterPro"/>
</dbReference>
<feature type="domain" description="CBM6" evidence="3">
    <location>
        <begin position="817"/>
        <end position="942"/>
    </location>
</feature>
<reference evidence="5 6" key="1">
    <citation type="submission" date="2019-05" db="EMBL/GenBank/DDBJ databases">
        <title>Draft Genome Sequences of Six Type Strains of the Genus Massilia.</title>
        <authorList>
            <person name="Miess H."/>
            <person name="Frediansyhah A."/>
            <person name="Gross H."/>
        </authorList>
    </citation>
    <scope>NUCLEOTIDE SEQUENCE [LARGE SCALE GENOMIC DNA]</scope>
    <source>
        <strain evidence="5 6">DSMZ 26121</strain>
    </source>
</reference>
<protein>
    <submittedName>
        <fullName evidence="5">Carbohydrate-binding protein</fullName>
    </submittedName>
</protein>
<dbReference type="OrthoDB" id="5692983at2"/>
<keyword evidence="1 2" id="KW-0732">Signal</keyword>
<dbReference type="Gene3D" id="2.60.120.260">
    <property type="entry name" value="Galactose-binding domain-like"/>
    <property type="match status" value="1"/>
</dbReference>
<dbReference type="PROSITE" id="PS51175">
    <property type="entry name" value="CBM6"/>
    <property type="match status" value="1"/>
</dbReference>
<dbReference type="SUPFAM" id="SSF49785">
    <property type="entry name" value="Galactose-binding domain-like"/>
    <property type="match status" value="1"/>
</dbReference>
<keyword evidence="6" id="KW-1185">Reference proteome</keyword>
<dbReference type="SMART" id="SM00606">
    <property type="entry name" value="CBD_IV"/>
    <property type="match status" value="1"/>
</dbReference>
<dbReference type="InterPro" id="IPR024462">
    <property type="entry name" value="GH116_N"/>
</dbReference>
<organism evidence="4 7">
    <name type="scientific">Pseudoduganella umbonata</name>
    <dbReference type="NCBI Taxonomy" id="864828"/>
    <lineage>
        <taxon>Bacteria</taxon>
        <taxon>Pseudomonadati</taxon>
        <taxon>Pseudomonadota</taxon>
        <taxon>Betaproteobacteria</taxon>
        <taxon>Burkholderiales</taxon>
        <taxon>Oxalobacteraceae</taxon>
        <taxon>Telluria group</taxon>
        <taxon>Pseudoduganella</taxon>
    </lineage>
</organism>
<evidence type="ECO:0000313" key="6">
    <source>
        <dbReference type="Proteomes" id="UP000298763"/>
    </source>
</evidence>
<evidence type="ECO:0000313" key="4">
    <source>
        <dbReference type="EMBL" id="MBB3220004.1"/>
    </source>
</evidence>
<reference evidence="4 7" key="2">
    <citation type="submission" date="2020-08" db="EMBL/GenBank/DDBJ databases">
        <title>Genomic Encyclopedia of Type Strains, Phase III (KMG-III): the genomes of soil and plant-associated and newly described type strains.</title>
        <authorList>
            <person name="Whitman W."/>
        </authorList>
    </citation>
    <scope>NUCLEOTIDE SEQUENCE [LARGE SCALE GENOMIC DNA]</scope>
    <source>
        <strain evidence="4 7">CECT 7753</strain>
    </source>
</reference>
<evidence type="ECO:0000256" key="2">
    <source>
        <dbReference type="SAM" id="SignalP"/>
    </source>
</evidence>
<accession>A0A4V1ED66</accession>
<dbReference type="GO" id="GO:0030246">
    <property type="term" value="F:carbohydrate binding"/>
    <property type="evidence" value="ECO:0007669"/>
    <property type="project" value="InterPro"/>
</dbReference>
<dbReference type="Proteomes" id="UP000584325">
    <property type="component" value="Unassembled WGS sequence"/>
</dbReference>
<evidence type="ECO:0000313" key="7">
    <source>
        <dbReference type="Proteomes" id="UP000584325"/>
    </source>
</evidence>
<sequence length="955" mass="103845">MKPFTQSARAFVFVLVSLPLVSIPAGARENRPDTIPGYAVNGTTGAPLGGFGAGAVKFDANTGTFAAMLRPPADAYDFERLKNAGFALYTQRAGKVAAVDTLKARQAAGRPDDDAIWPLHRVNFGSTGGIAVAMTAFAPFDRRDPGRMSLPYAFYEFTLTNEGSTAAQAALALRLDAGRAAVQSVAGKGFSSRPWSVYAAADGKPAQVSAGAPAGFLARGLAGDIAAGGPASTAIKVQLAAGESRRVRFVLAWYEDSDPERSWYFGQHRDSSTVADAGLAHFDALKANAEELVERMRASNLPGWLKNQTLNTLVNLATNSMYKKDGRVAFAEGQWTCFGTMDQMWHARQIVGQLLPFFAWEELRYWARTQMKSGQIHHDTNRMDFGADRALRSVMVDWDDTEHADYRNIVKWVDLNAGFIISAYETYEATGDRARFDALWPNVKRAAQRILDQVEQYGSKQYPYTFDHSENSYDAGGDPNPFNASLSAVAYKLMTRLAAERGEDALAARYQTAYDTVVASFRARYLNDAGFKLGKHSEGYFGGQWLALTMKLGEIWTAADQDFVLGRLNDYYQPYYRGLGYADGTYDEWTPYIVTHYGGLLLNSRRANEWAALQKDAYERQYLDRNHVFNHPLNILPLVKTPVPVATEIRSKKQYISMPALWRNYYDIVGYHRDARSKALWLTPVVLPEMNGRMTNALYASPEGYGTVSVTTSGREGQNKELLFKPDEPLEVGTLHLADDFGGDVVVTVNGRRHDVRRAGSGYAKELLVDWNGTVGTEGLKVTVTGAPGHAPPPLPAKSTRPAPIDSKSLARIDPYKPVQASKAGKSAGTSVEVDTTGRSYVASINNFDWLQFSRVDFGAGGATSFTATVSGAVPGAGIEIVLDDVAGDAIGSLVVPDSANGKGWTTVSTPIRKVTGVHNVFLRFHGSSQDSLMSLDRVTFGAPAAAAGGAAAPR</sequence>
<gene>
    <name evidence="5" type="ORF">FCL38_05935</name>
    <name evidence="4" type="ORF">FHS02_000791</name>
</gene>
<dbReference type="PANTHER" id="PTHR12654:SF0">
    <property type="entry name" value="NON-LYSOSOMAL GLUCOSYLCERAMIDASE"/>
    <property type="match status" value="1"/>
</dbReference>
<dbReference type="InterPro" id="IPR005084">
    <property type="entry name" value="CBM6"/>
</dbReference>
<proteinExistence type="predicted"/>
<dbReference type="PANTHER" id="PTHR12654">
    <property type="entry name" value="BILE ACID BETA-GLUCOSIDASE-RELATED"/>
    <property type="match status" value="1"/>
</dbReference>
<name>A0A4V1ED66_9BURK</name>
<dbReference type="EMBL" id="CP040017">
    <property type="protein sequence ID" value="QCP10011.1"/>
    <property type="molecule type" value="Genomic_DNA"/>
</dbReference>
<dbReference type="InterPro" id="IPR012341">
    <property type="entry name" value="6hp_glycosidase-like_sf"/>
</dbReference>
<dbReference type="InterPro" id="IPR008928">
    <property type="entry name" value="6-hairpin_glycosidase_sf"/>
</dbReference>
<dbReference type="Proteomes" id="UP000298763">
    <property type="component" value="Chromosome"/>
</dbReference>
<dbReference type="InterPro" id="IPR052566">
    <property type="entry name" value="Non-lysos_glucosylceramidase"/>
</dbReference>
<dbReference type="InterPro" id="IPR006584">
    <property type="entry name" value="Cellulose-bd_IV"/>
</dbReference>
<evidence type="ECO:0000256" key="1">
    <source>
        <dbReference type="ARBA" id="ARBA00022729"/>
    </source>
</evidence>
<dbReference type="Pfam" id="PF03422">
    <property type="entry name" value="CBM_6"/>
    <property type="match status" value="1"/>
</dbReference>
<dbReference type="GO" id="GO:0008422">
    <property type="term" value="F:beta-glucosidase activity"/>
    <property type="evidence" value="ECO:0007669"/>
    <property type="project" value="TreeGrafter"/>
</dbReference>